<evidence type="ECO:0000259" key="10">
    <source>
        <dbReference type="Pfam" id="PF04290"/>
    </source>
</evidence>
<dbReference type="InterPro" id="IPR055348">
    <property type="entry name" value="DctQ"/>
</dbReference>
<dbReference type="Pfam" id="PF04290">
    <property type="entry name" value="DctQ"/>
    <property type="match status" value="1"/>
</dbReference>
<evidence type="ECO:0000256" key="9">
    <source>
        <dbReference type="RuleBase" id="RU369079"/>
    </source>
</evidence>
<evidence type="ECO:0000256" key="2">
    <source>
        <dbReference type="ARBA" id="ARBA00022448"/>
    </source>
</evidence>
<protein>
    <recommendedName>
        <fullName evidence="9">TRAP transporter small permease protein</fullName>
    </recommendedName>
</protein>
<evidence type="ECO:0000313" key="11">
    <source>
        <dbReference type="EMBL" id="AKH21171.1"/>
    </source>
</evidence>
<evidence type="ECO:0000256" key="6">
    <source>
        <dbReference type="ARBA" id="ARBA00022989"/>
    </source>
</evidence>
<dbReference type="PANTHER" id="PTHR35011">
    <property type="entry name" value="2,3-DIKETO-L-GULONATE TRAP TRANSPORTER SMALL PERMEASE PROTEIN YIAM"/>
    <property type="match status" value="1"/>
</dbReference>
<proteinExistence type="inferred from homology"/>
<dbReference type="OrthoDB" id="9795655at2"/>
<accession>A0A0F7JXF4</accession>
<feature type="transmembrane region" description="Helical" evidence="9">
    <location>
        <begin position="96"/>
        <end position="121"/>
    </location>
</feature>
<dbReference type="AlphaFoldDB" id="A0A0F7JXF4"/>
<comment type="subcellular location">
    <subcellularLocation>
        <location evidence="1 9">Cell inner membrane</location>
        <topology evidence="1 9">Multi-pass membrane protein</topology>
    </subcellularLocation>
</comment>
<dbReference type="EMBL" id="CP011412">
    <property type="protein sequence ID" value="AKH21171.1"/>
    <property type="molecule type" value="Genomic_DNA"/>
</dbReference>
<evidence type="ECO:0000256" key="4">
    <source>
        <dbReference type="ARBA" id="ARBA00022519"/>
    </source>
</evidence>
<keyword evidence="7 9" id="KW-0472">Membrane</keyword>
<evidence type="ECO:0000256" key="5">
    <source>
        <dbReference type="ARBA" id="ARBA00022692"/>
    </source>
</evidence>
<keyword evidence="12" id="KW-1185">Reference proteome</keyword>
<feature type="domain" description="Tripartite ATP-independent periplasmic transporters DctQ component" evidence="10">
    <location>
        <begin position="29"/>
        <end position="166"/>
    </location>
</feature>
<feature type="transmembrane region" description="Helical" evidence="9">
    <location>
        <begin position="58"/>
        <end position="75"/>
    </location>
</feature>
<feature type="transmembrane region" description="Helical" evidence="9">
    <location>
        <begin position="21"/>
        <end position="38"/>
    </location>
</feature>
<evidence type="ECO:0000256" key="8">
    <source>
        <dbReference type="ARBA" id="ARBA00038436"/>
    </source>
</evidence>
<dbReference type="Proteomes" id="UP000034410">
    <property type="component" value="Chromosome"/>
</dbReference>
<feature type="transmembrane region" description="Helical" evidence="9">
    <location>
        <begin position="141"/>
        <end position="160"/>
    </location>
</feature>
<comment type="function">
    <text evidence="9">Part of the tripartite ATP-independent periplasmic (TRAP) transport system.</text>
</comment>
<gene>
    <name evidence="11" type="ORF">AAY24_13295</name>
</gene>
<dbReference type="RefSeq" id="WP_046860100.1">
    <property type="nucleotide sequence ID" value="NZ_CP011412.1"/>
</dbReference>
<name>A0A0F7JXF4_9GAMM</name>
<dbReference type="GO" id="GO:0022857">
    <property type="term" value="F:transmembrane transporter activity"/>
    <property type="evidence" value="ECO:0007669"/>
    <property type="project" value="UniProtKB-UniRule"/>
</dbReference>
<organism evidence="11 12">
    <name type="scientific">Sedimenticola thiotaurini</name>
    <dbReference type="NCBI Taxonomy" id="1543721"/>
    <lineage>
        <taxon>Bacteria</taxon>
        <taxon>Pseudomonadati</taxon>
        <taxon>Pseudomonadota</taxon>
        <taxon>Gammaproteobacteria</taxon>
        <taxon>Chromatiales</taxon>
        <taxon>Sedimenticolaceae</taxon>
        <taxon>Sedimenticola</taxon>
    </lineage>
</organism>
<dbReference type="InterPro" id="IPR007387">
    <property type="entry name" value="TRAP_DctQ"/>
</dbReference>
<keyword evidence="5 9" id="KW-0812">Transmembrane</keyword>
<dbReference type="PANTHER" id="PTHR35011:SF4">
    <property type="entry name" value="SLL1102 PROTEIN"/>
    <property type="match status" value="1"/>
</dbReference>
<keyword evidence="2 9" id="KW-0813">Transport</keyword>
<evidence type="ECO:0000313" key="12">
    <source>
        <dbReference type="Proteomes" id="UP000034410"/>
    </source>
</evidence>
<keyword evidence="6 9" id="KW-1133">Transmembrane helix</keyword>
<keyword evidence="3" id="KW-1003">Cell membrane</keyword>
<evidence type="ECO:0000256" key="3">
    <source>
        <dbReference type="ARBA" id="ARBA00022475"/>
    </source>
</evidence>
<comment type="similarity">
    <text evidence="8 9">Belongs to the TRAP transporter small permease family.</text>
</comment>
<sequence>MQMLLRFSGMIDAVNERVGRLISWLVLIMVLLGVYNAVTRKLSQTIGMDFSSNAYIEAQWFMFSLVFLWGAGYALKHQAHVRVDILYSRVSERTKAWIDIIGTCLFLLPLSVLIVWVSYSYAADSWAILEGSPDPGGLPRYLIKSAIPTAFVLLIFQGLSELIKQIAFLRGLIPYPRQVKEEDGI</sequence>
<dbReference type="PATRIC" id="fig|1543721.4.peg.2752"/>
<reference evidence="11 12" key="1">
    <citation type="journal article" date="2015" name="Genome Announc.">
        <title>Complete Genome Sequence of Sedimenticola thiotaurini Strain SIP-G1, a Polyphosphate- and Polyhydroxyalkanoate-Accumulating Sulfur-Oxidizing Gammaproteobacterium Isolated from Salt Marsh Sediments.</title>
        <authorList>
            <person name="Flood B.E."/>
            <person name="Jones D.S."/>
            <person name="Bailey J.V."/>
        </authorList>
    </citation>
    <scope>NUCLEOTIDE SEQUENCE [LARGE SCALE GENOMIC DNA]</scope>
    <source>
        <strain evidence="11 12">SIP-G1</strain>
    </source>
</reference>
<keyword evidence="4 9" id="KW-0997">Cell inner membrane</keyword>
<dbReference type="KEGG" id="seds:AAY24_13295"/>
<evidence type="ECO:0000256" key="7">
    <source>
        <dbReference type="ARBA" id="ARBA00023136"/>
    </source>
</evidence>
<evidence type="ECO:0000256" key="1">
    <source>
        <dbReference type="ARBA" id="ARBA00004429"/>
    </source>
</evidence>
<dbReference type="GO" id="GO:0005886">
    <property type="term" value="C:plasma membrane"/>
    <property type="evidence" value="ECO:0007669"/>
    <property type="project" value="UniProtKB-SubCell"/>
</dbReference>
<comment type="subunit">
    <text evidence="9">The complex comprises the extracytoplasmic solute receptor protein and the two transmembrane proteins.</text>
</comment>